<reference evidence="2" key="1">
    <citation type="submission" date="2007-03" db="EMBL/GenBank/DDBJ databases">
        <title>Annotation of Culex pipiens quinquefasciatus.</title>
        <authorList>
            <consortium name="The Broad Institute Genome Sequencing Platform"/>
            <person name="Atkinson P.W."/>
            <person name="Hemingway J."/>
            <person name="Christensen B.M."/>
            <person name="Higgs S."/>
            <person name="Kodira C."/>
            <person name="Hannick L."/>
            <person name="Megy K."/>
            <person name="O'Leary S."/>
            <person name="Pearson M."/>
            <person name="Haas B.J."/>
            <person name="Mauceli E."/>
            <person name="Wortman J.R."/>
            <person name="Lee N.H."/>
            <person name="Guigo R."/>
            <person name="Stanke M."/>
            <person name="Alvarado L."/>
            <person name="Amedeo P."/>
            <person name="Antoine C.H."/>
            <person name="Arensburger P."/>
            <person name="Bidwell S.L."/>
            <person name="Crawford M."/>
            <person name="Camaro F."/>
            <person name="Devon K."/>
            <person name="Engels R."/>
            <person name="Hammond M."/>
            <person name="Howarth C."/>
            <person name="Koehrsen M."/>
            <person name="Lawson D."/>
            <person name="Montgomery P."/>
            <person name="Nene V."/>
            <person name="Nusbaum C."/>
            <person name="Puiu D."/>
            <person name="Romero-Severson J."/>
            <person name="Severson D.W."/>
            <person name="Shumway M."/>
            <person name="Sisk P."/>
            <person name="Stolte C."/>
            <person name="Zeng Q."/>
            <person name="Eisenstadt E."/>
            <person name="Fraser-Liggett C."/>
            <person name="Strausberg R."/>
            <person name="Galagan J."/>
            <person name="Birren B."/>
            <person name="Collins F.H."/>
        </authorList>
    </citation>
    <scope>NUCLEOTIDE SEQUENCE [LARGE SCALE GENOMIC DNA]</scope>
    <source>
        <strain evidence="2">JHB</strain>
    </source>
</reference>
<protein>
    <submittedName>
        <fullName evidence="2 3">Uncharacterized protein</fullName>
    </submittedName>
</protein>
<dbReference type="STRING" id="7176.B0VZA7"/>
<dbReference type="EMBL" id="DS231813">
    <property type="protein sequence ID" value="EDS25709.1"/>
    <property type="molecule type" value="Genomic_DNA"/>
</dbReference>
<dbReference type="AlphaFoldDB" id="B0VZA7"/>
<proteinExistence type="predicted"/>
<sequence length="102" mass="10999">MLFAAPVSYKKEEKAPAEASSSGGNLPAFGQPGESGKNGSVILLDLQGPLFLSEPQHRIEFSNNSGTHIECTGHGSPPPDIYILYMQITRIGIWKVSSTELR</sequence>
<dbReference type="eggNOG" id="KOG3510">
    <property type="taxonomic scope" value="Eukaryota"/>
</dbReference>
<feature type="region of interest" description="Disordered" evidence="1">
    <location>
        <begin position="1"/>
        <end position="33"/>
    </location>
</feature>
<evidence type="ECO:0000313" key="3">
    <source>
        <dbReference type="EnsemblMetazoa" id="CPIJ000086-PA"/>
    </source>
</evidence>
<dbReference type="VEuPathDB" id="VectorBase:CPIJ000086"/>
<gene>
    <name evidence="3" type="primary">6030878</name>
    <name evidence="2" type="ORF">CpipJ_CPIJ000086</name>
</gene>
<evidence type="ECO:0000313" key="2">
    <source>
        <dbReference type="EMBL" id="EDS25709.1"/>
    </source>
</evidence>
<keyword evidence="4" id="KW-1185">Reference proteome</keyword>
<dbReference type="Proteomes" id="UP000002320">
    <property type="component" value="Unassembled WGS sequence"/>
</dbReference>
<dbReference type="VEuPathDB" id="VectorBase:CQUJHB008086"/>
<organism>
    <name type="scientific">Culex quinquefasciatus</name>
    <name type="common">Southern house mosquito</name>
    <name type="synonym">Culex pungens</name>
    <dbReference type="NCBI Taxonomy" id="7176"/>
    <lineage>
        <taxon>Eukaryota</taxon>
        <taxon>Metazoa</taxon>
        <taxon>Ecdysozoa</taxon>
        <taxon>Arthropoda</taxon>
        <taxon>Hexapoda</taxon>
        <taxon>Insecta</taxon>
        <taxon>Pterygota</taxon>
        <taxon>Neoptera</taxon>
        <taxon>Endopterygota</taxon>
        <taxon>Diptera</taxon>
        <taxon>Nematocera</taxon>
        <taxon>Culicoidea</taxon>
        <taxon>Culicidae</taxon>
        <taxon>Culicinae</taxon>
        <taxon>Culicini</taxon>
        <taxon>Culex</taxon>
        <taxon>Culex</taxon>
    </lineage>
</organism>
<dbReference type="EnsemblMetazoa" id="CPIJ000086-RA">
    <property type="protein sequence ID" value="CPIJ000086-PA"/>
    <property type="gene ID" value="CPIJ000086"/>
</dbReference>
<dbReference type="OrthoDB" id="5982258at2759"/>
<evidence type="ECO:0000256" key="1">
    <source>
        <dbReference type="SAM" id="MobiDB-lite"/>
    </source>
</evidence>
<dbReference type="HOGENOM" id="CLU_2280136_0_0_1"/>
<accession>B0VZA7</accession>
<evidence type="ECO:0000313" key="4">
    <source>
        <dbReference type="Proteomes" id="UP000002320"/>
    </source>
</evidence>
<reference evidence="3" key="2">
    <citation type="submission" date="2021-02" db="UniProtKB">
        <authorList>
            <consortium name="EnsemblMetazoa"/>
        </authorList>
    </citation>
    <scope>IDENTIFICATION</scope>
    <source>
        <strain evidence="3">JHB</strain>
    </source>
</reference>
<dbReference type="KEGG" id="cqu:CpipJ_CPIJ000086"/>
<dbReference type="InParanoid" id="B0VZA7"/>
<name>B0VZA7_CULQU</name>